<dbReference type="InterPro" id="IPR046582">
    <property type="entry name" value="DUF6630"/>
</dbReference>
<dbReference type="Pfam" id="PF25134">
    <property type="entry name" value="DUF7821"/>
    <property type="match status" value="1"/>
</dbReference>
<name>A0A0Q0S7R4_9FLAO</name>
<reference evidence="3 4" key="1">
    <citation type="submission" date="2014-09" db="EMBL/GenBank/DDBJ databases">
        <title>Genome sequence of Flavobacterium aquidurense RC62.</title>
        <authorList>
            <person name="Kim J.F."/>
            <person name="Kwak M.-J."/>
        </authorList>
    </citation>
    <scope>NUCLEOTIDE SEQUENCE [LARGE SCALE GENOMIC DNA]</scope>
    <source>
        <strain evidence="3 4">RC62</strain>
    </source>
</reference>
<gene>
    <name evidence="3" type="ORF">RC62_3946</name>
</gene>
<dbReference type="RefSeq" id="WP_055093227.1">
    <property type="nucleotide sequence ID" value="NZ_JRLF01000007.1"/>
</dbReference>
<sequence length="363" mass="42914">MKNFFSNLFGRNNDPKSIVSFDVMDSIYSELYNGNNSFDFKMKGVHDTVSVNLYSFPTSFDHDEGKIEIEKSGFKNAYEVLNEIYKKINIGPISEEQMLQELEFDYIHIQFYTEPTPEAKKYLKHVLHNFVIFFCCTNSLETNDFRMLYNNSYFLDYTKAILDTESIDIKDPKNDTQKIGFKEFERVLQGICQYLQIELPESIELPSQENLLPEEVEVTQETFEEFIKLVTRGHVEEKLVKKESKKLLKNFKKEEKEYHAIVQGQWDFFESIDAWNSDWKFDPEDAEYFISEMIGEDLNFEYPEETYSHDLFPYIQSALEKRDLELMTYDTHGDNYLFFVANKSDVARILELSELTKIEVDSL</sequence>
<feature type="domain" description="DUF6630" evidence="1">
    <location>
        <begin position="223"/>
        <end position="360"/>
    </location>
</feature>
<dbReference type="Proteomes" id="UP000050443">
    <property type="component" value="Unassembled WGS sequence"/>
</dbReference>
<feature type="domain" description="DUF7821" evidence="2">
    <location>
        <begin position="22"/>
        <end position="198"/>
    </location>
</feature>
<accession>A0A0Q0S7R4</accession>
<evidence type="ECO:0000313" key="4">
    <source>
        <dbReference type="Proteomes" id="UP000050443"/>
    </source>
</evidence>
<dbReference type="OrthoDB" id="1373652at2"/>
<evidence type="ECO:0000259" key="2">
    <source>
        <dbReference type="Pfam" id="PF25134"/>
    </source>
</evidence>
<organism evidence="3 4">
    <name type="scientific">Flavobacterium aquidurense</name>
    <dbReference type="NCBI Taxonomy" id="362413"/>
    <lineage>
        <taxon>Bacteria</taxon>
        <taxon>Pseudomonadati</taxon>
        <taxon>Bacteroidota</taxon>
        <taxon>Flavobacteriia</taxon>
        <taxon>Flavobacteriales</taxon>
        <taxon>Flavobacteriaceae</taxon>
        <taxon>Flavobacterium</taxon>
    </lineage>
</organism>
<evidence type="ECO:0000313" key="3">
    <source>
        <dbReference type="EMBL" id="KQB41601.1"/>
    </source>
</evidence>
<dbReference type="InterPro" id="IPR056723">
    <property type="entry name" value="DUF7821"/>
</dbReference>
<dbReference type="PATRIC" id="fig|362413.3.peg.3872"/>
<proteinExistence type="predicted"/>
<comment type="caution">
    <text evidence="3">The sequence shown here is derived from an EMBL/GenBank/DDBJ whole genome shotgun (WGS) entry which is preliminary data.</text>
</comment>
<dbReference type="EMBL" id="JRLF01000007">
    <property type="protein sequence ID" value="KQB41601.1"/>
    <property type="molecule type" value="Genomic_DNA"/>
</dbReference>
<protein>
    <submittedName>
        <fullName evidence="3">Uncharacterized protein</fullName>
    </submittedName>
</protein>
<dbReference type="STRING" id="362413.RC62_3946"/>
<dbReference type="Pfam" id="PF20335">
    <property type="entry name" value="DUF6630"/>
    <property type="match status" value="1"/>
</dbReference>
<dbReference type="AlphaFoldDB" id="A0A0Q0S7R4"/>
<evidence type="ECO:0000259" key="1">
    <source>
        <dbReference type="Pfam" id="PF20335"/>
    </source>
</evidence>